<sequence>MFGTFIFWLLLVGLFLWNYKFVFNNRVIKNFNFRHALKKSEINDYIRSLKSNIHLLKIDEEPEEQHSRNNKGSQVVVRVIFSLVVSLGTELILLILGELLEFSHGSFFHLIIDSLVILVSIIVPLLIIVISITHDVIPKRTSTLEKVASVILFLGWLFVLNRFGHIYETSSSQSIVDRKISEIAIFGITIISILSGIGSASTIYKIIKDYNRRKINEYDLNNLISSYNNTNILINKRQLELEESSIKLGKDYSKGGGLLHKVQSFATLKVSDNFELTQEIDTLKKLNNSIYDDINKSLLIYSQQQSGATFLDIAGKYFNYGFAVYCIYRILMVMIKIPISFFIEKKPQVNSLNEIESSDALAITISKIISSIFTFSISENQLINIISFTLSGGLFLGSISNVLMTFKSFGKLFPIVQVPTENLNYLKHLFISQLLSIYIIATCLLIRINLPSNLSNQISKILSLSGSAEDYYSEIEFIDYWFDLIFGISVIATSCSFLIENNDVAFDEESFMEDKTYKFV</sequence>
<dbReference type="EMBL" id="CALSDN010000014">
    <property type="protein sequence ID" value="CAH6723321.1"/>
    <property type="molecule type" value="Genomic_DNA"/>
</dbReference>
<proteinExistence type="predicted"/>
<accession>A0ACA9YE71</accession>
<evidence type="ECO:0000313" key="2">
    <source>
        <dbReference type="Proteomes" id="UP001152531"/>
    </source>
</evidence>
<dbReference type="Proteomes" id="UP001152531">
    <property type="component" value="Unassembled WGS sequence"/>
</dbReference>
<comment type="caution">
    <text evidence="1">The sequence shown here is derived from an EMBL/GenBank/DDBJ whole genome shotgun (WGS) entry which is preliminary data.</text>
</comment>
<keyword evidence="2" id="KW-1185">Reference proteome</keyword>
<protein>
    <submittedName>
        <fullName evidence="1">Uncharacterized protein</fullName>
    </submittedName>
</protein>
<evidence type="ECO:0000313" key="1">
    <source>
        <dbReference type="EMBL" id="CAH6723321.1"/>
    </source>
</evidence>
<gene>
    <name evidence="1" type="ORF">CLIB1444_14S01464</name>
</gene>
<reference evidence="1" key="1">
    <citation type="submission" date="2022-06" db="EMBL/GenBank/DDBJ databases">
        <authorList>
            <person name="Legras J.-L."/>
            <person name="Devillers H."/>
            <person name="Grondin C."/>
        </authorList>
    </citation>
    <scope>NUCLEOTIDE SEQUENCE</scope>
    <source>
        <strain evidence="1">CLIB 1444</strain>
    </source>
</reference>
<name>A0ACA9YE71_9ASCO</name>
<organism evidence="1 2">
    <name type="scientific">[Candida] jaroonii</name>
    <dbReference type="NCBI Taxonomy" id="467808"/>
    <lineage>
        <taxon>Eukaryota</taxon>
        <taxon>Fungi</taxon>
        <taxon>Dikarya</taxon>
        <taxon>Ascomycota</taxon>
        <taxon>Saccharomycotina</taxon>
        <taxon>Pichiomycetes</taxon>
        <taxon>Debaryomycetaceae</taxon>
        <taxon>Yamadazyma</taxon>
    </lineage>
</organism>